<dbReference type="EMBL" id="JBHSPU010000014">
    <property type="protein sequence ID" value="MFC5914748.1"/>
    <property type="molecule type" value="Genomic_DNA"/>
</dbReference>
<proteinExistence type="predicted"/>
<accession>A0ABW1GKF0</accession>
<evidence type="ECO:0000259" key="2">
    <source>
        <dbReference type="Pfam" id="PF20271"/>
    </source>
</evidence>
<dbReference type="RefSeq" id="WP_344517117.1">
    <property type="nucleotide sequence ID" value="NZ_BAAATU010000058.1"/>
</dbReference>
<feature type="domain" description="CATRA-Associated Small Protein" evidence="2">
    <location>
        <begin position="23"/>
        <end position="96"/>
    </location>
</feature>
<organism evidence="3 4">
    <name type="scientific">Streptomyces pulveraceus</name>
    <dbReference type="NCBI Taxonomy" id="68258"/>
    <lineage>
        <taxon>Bacteria</taxon>
        <taxon>Bacillati</taxon>
        <taxon>Actinomycetota</taxon>
        <taxon>Actinomycetes</taxon>
        <taxon>Kitasatosporales</taxon>
        <taxon>Streptomycetaceae</taxon>
        <taxon>Streptomyces</taxon>
    </lineage>
</organism>
<evidence type="ECO:0000256" key="1">
    <source>
        <dbReference type="SAM" id="MobiDB-lite"/>
    </source>
</evidence>
<evidence type="ECO:0000313" key="3">
    <source>
        <dbReference type="EMBL" id="MFC5914748.1"/>
    </source>
</evidence>
<keyword evidence="4" id="KW-1185">Reference proteome</keyword>
<protein>
    <submittedName>
        <fullName evidence="3">CATRA system-associated protein</fullName>
    </submittedName>
</protein>
<reference evidence="4" key="1">
    <citation type="journal article" date="2019" name="Int. J. Syst. Evol. Microbiol.">
        <title>The Global Catalogue of Microorganisms (GCM) 10K type strain sequencing project: providing services to taxonomists for standard genome sequencing and annotation.</title>
        <authorList>
            <consortium name="The Broad Institute Genomics Platform"/>
            <consortium name="The Broad Institute Genome Sequencing Center for Infectious Disease"/>
            <person name="Wu L."/>
            <person name="Ma J."/>
        </authorList>
    </citation>
    <scope>NUCLEOTIDE SEQUENCE [LARGE SCALE GENOMIC DNA]</scope>
    <source>
        <strain evidence="4">JCM 4147</strain>
    </source>
</reference>
<gene>
    <name evidence="3" type="ORF">ACFP1B_15110</name>
</gene>
<sequence length="122" mass="12436">MTGWPDACEEADPLLAAVGAIESASPRVWVRVGLALDEVDTALDGGDAATLRRALHALEDSLPSGRMRMLGGAGAPVPPPAGLADRVERLVNRIRGSAAEDEDASVPVDSTESAGGPDGRAP</sequence>
<dbReference type="Pfam" id="PF20271">
    <property type="entry name" value="CATASP"/>
    <property type="match status" value="1"/>
</dbReference>
<feature type="region of interest" description="Disordered" evidence="1">
    <location>
        <begin position="94"/>
        <end position="122"/>
    </location>
</feature>
<name>A0ABW1GKF0_9ACTN</name>
<dbReference type="InterPro" id="IPR046924">
    <property type="entry name" value="CATASP"/>
</dbReference>
<comment type="caution">
    <text evidence="3">The sequence shown here is derived from an EMBL/GenBank/DDBJ whole genome shotgun (WGS) entry which is preliminary data.</text>
</comment>
<evidence type="ECO:0000313" key="4">
    <source>
        <dbReference type="Proteomes" id="UP001596200"/>
    </source>
</evidence>
<dbReference type="Proteomes" id="UP001596200">
    <property type="component" value="Unassembled WGS sequence"/>
</dbReference>